<evidence type="ECO:0000256" key="1">
    <source>
        <dbReference type="SAM" id="SignalP"/>
    </source>
</evidence>
<dbReference type="Proteomes" id="UP000325780">
    <property type="component" value="Unassembled WGS sequence"/>
</dbReference>
<organism evidence="2 3">
    <name type="scientific">Aspergillus avenaceus</name>
    <dbReference type="NCBI Taxonomy" id="36643"/>
    <lineage>
        <taxon>Eukaryota</taxon>
        <taxon>Fungi</taxon>
        <taxon>Dikarya</taxon>
        <taxon>Ascomycota</taxon>
        <taxon>Pezizomycotina</taxon>
        <taxon>Eurotiomycetes</taxon>
        <taxon>Eurotiomycetidae</taxon>
        <taxon>Eurotiales</taxon>
        <taxon>Aspergillaceae</taxon>
        <taxon>Aspergillus</taxon>
        <taxon>Aspergillus subgen. Circumdati</taxon>
    </lineage>
</organism>
<evidence type="ECO:0000313" key="2">
    <source>
        <dbReference type="EMBL" id="KAE8153786.1"/>
    </source>
</evidence>
<gene>
    <name evidence="2" type="ORF">BDV25DRAFT_14651</name>
</gene>
<keyword evidence="3" id="KW-1185">Reference proteome</keyword>
<accession>A0A5N6U5B5</accession>
<proteinExistence type="predicted"/>
<name>A0A5N6U5B5_ASPAV</name>
<reference evidence="2 3" key="1">
    <citation type="submission" date="2019-04" db="EMBL/GenBank/DDBJ databases">
        <title>Friends and foes A comparative genomics study of 23 Aspergillus species from section Flavi.</title>
        <authorList>
            <consortium name="DOE Joint Genome Institute"/>
            <person name="Kjaerbolling I."/>
            <person name="Vesth T."/>
            <person name="Frisvad J.C."/>
            <person name="Nybo J.L."/>
            <person name="Theobald S."/>
            <person name="Kildgaard S."/>
            <person name="Isbrandt T."/>
            <person name="Kuo A."/>
            <person name="Sato A."/>
            <person name="Lyhne E.K."/>
            <person name="Kogle M.E."/>
            <person name="Wiebenga A."/>
            <person name="Kun R.S."/>
            <person name="Lubbers R.J."/>
            <person name="Makela M.R."/>
            <person name="Barry K."/>
            <person name="Chovatia M."/>
            <person name="Clum A."/>
            <person name="Daum C."/>
            <person name="Haridas S."/>
            <person name="He G."/>
            <person name="LaButti K."/>
            <person name="Lipzen A."/>
            <person name="Mondo S."/>
            <person name="Riley R."/>
            <person name="Salamov A."/>
            <person name="Simmons B.A."/>
            <person name="Magnuson J.K."/>
            <person name="Henrissat B."/>
            <person name="Mortensen U.H."/>
            <person name="Larsen T.O."/>
            <person name="Devries R.P."/>
            <person name="Grigoriev I.V."/>
            <person name="Machida M."/>
            <person name="Baker S.E."/>
            <person name="Andersen M.R."/>
        </authorList>
    </citation>
    <scope>NUCLEOTIDE SEQUENCE [LARGE SCALE GENOMIC DNA]</scope>
    <source>
        <strain evidence="2 3">IBT 18842</strain>
    </source>
</reference>
<feature type="chain" id="PRO_5024842224" evidence="1">
    <location>
        <begin position="19"/>
        <end position="176"/>
    </location>
</feature>
<dbReference type="AlphaFoldDB" id="A0A5N6U5B5"/>
<protein>
    <submittedName>
        <fullName evidence="2">Uncharacterized protein</fullName>
    </submittedName>
</protein>
<dbReference type="OrthoDB" id="4432310at2759"/>
<evidence type="ECO:0000313" key="3">
    <source>
        <dbReference type="Proteomes" id="UP000325780"/>
    </source>
</evidence>
<keyword evidence="1" id="KW-0732">Signal</keyword>
<dbReference type="EMBL" id="ML742035">
    <property type="protein sequence ID" value="KAE8153786.1"/>
    <property type="molecule type" value="Genomic_DNA"/>
</dbReference>
<sequence length="176" mass="18598">MQTPFIAALLLITQLAAAQGTNDCAVSPAIIIDFSWHNSTRNCGCDDGGCLPTGLPGGPGCGPPDTVQATFQQQSAYYNDSLTCGAWDPGSVPAREIPGGPFNCRSLGRRFSFGVNGTEATINYVEPNFLCANGRAQVTYEGSFSMDCVSDSYGNSTCVQHDPTVHLNAMDINPIH</sequence>
<feature type="signal peptide" evidence="1">
    <location>
        <begin position="1"/>
        <end position="18"/>
    </location>
</feature>